<dbReference type="Pfam" id="PF00440">
    <property type="entry name" value="TetR_N"/>
    <property type="match status" value="1"/>
</dbReference>
<dbReference type="EMBL" id="JAJGNA010000002">
    <property type="protein sequence ID" value="MCC4307490.1"/>
    <property type="molecule type" value="Genomic_DNA"/>
</dbReference>
<dbReference type="PANTHER" id="PTHR30055:SF223">
    <property type="entry name" value="HTH-TYPE TRANSCRIPTIONAL REGULATOR UIDR"/>
    <property type="match status" value="1"/>
</dbReference>
<dbReference type="PANTHER" id="PTHR30055">
    <property type="entry name" value="HTH-TYPE TRANSCRIPTIONAL REGULATOR RUTR"/>
    <property type="match status" value="1"/>
</dbReference>
<feature type="DNA-binding region" description="H-T-H motif" evidence="2">
    <location>
        <begin position="25"/>
        <end position="44"/>
    </location>
</feature>
<keyword evidence="5" id="KW-1185">Reference proteome</keyword>
<dbReference type="InterPro" id="IPR025722">
    <property type="entry name" value="TetR"/>
</dbReference>
<dbReference type="Gene3D" id="1.10.357.10">
    <property type="entry name" value="Tetracycline Repressor, domain 2"/>
    <property type="match status" value="1"/>
</dbReference>
<dbReference type="InterPro" id="IPR050109">
    <property type="entry name" value="HTH-type_TetR-like_transc_reg"/>
</dbReference>
<dbReference type="InterPro" id="IPR009057">
    <property type="entry name" value="Homeodomain-like_sf"/>
</dbReference>
<evidence type="ECO:0000256" key="1">
    <source>
        <dbReference type="ARBA" id="ARBA00023125"/>
    </source>
</evidence>
<evidence type="ECO:0000313" key="5">
    <source>
        <dbReference type="Proteomes" id="UP001108027"/>
    </source>
</evidence>
<keyword evidence="1 2" id="KW-0238">DNA-binding</keyword>
<dbReference type="Proteomes" id="UP001108027">
    <property type="component" value="Unassembled WGS sequence"/>
</dbReference>
<feature type="domain" description="HTH tetR-type" evidence="3">
    <location>
        <begin position="2"/>
        <end position="62"/>
    </location>
</feature>
<protein>
    <submittedName>
        <fullName evidence="4">TetR/AcrR family transcriptional regulator</fullName>
    </submittedName>
</protein>
<sequence>MTDTKTRILDTALRLFNRHGERNVTTNHIAGELGISPGNLYYHYRNKTAIVAALFDRYQAHLRTLLTVPAGPLTWEDKMRYFEGILESMWEGRFLHRDLAHFLHQDPALREHYKAFVEDSLARGLEIYRRLRDSGLIEADDEELRALLVNTWVLAASWSGFTHGLNPDIADDETLDRRLLRQGIYQIICLEAPFLRGEALRHLDAMKREYRLDETALDRLFGAAGRVRPE</sequence>
<name>A0A9Q3UJR2_9GAMM</name>
<dbReference type="PRINTS" id="PR00455">
    <property type="entry name" value="HTHTETR"/>
</dbReference>
<dbReference type="GO" id="GO:0003700">
    <property type="term" value="F:DNA-binding transcription factor activity"/>
    <property type="evidence" value="ECO:0007669"/>
    <property type="project" value="TreeGrafter"/>
</dbReference>
<gene>
    <name evidence="4" type="ORF">LL252_02805</name>
</gene>
<reference evidence="4" key="1">
    <citation type="submission" date="2021-10" db="EMBL/GenBank/DDBJ databases">
        <title>The diversity and Nitrogen Metabolism of Culturable Nitrate-Utilizing Bacteria Within the Oxygen Minimum Zone of the Changjiang (Yangtze River)Estuary.</title>
        <authorList>
            <person name="Zhang D."/>
            <person name="Zheng J."/>
            <person name="Liu S."/>
            <person name="He W."/>
        </authorList>
    </citation>
    <scope>NUCLEOTIDE SEQUENCE</scope>
    <source>
        <strain evidence="4">FXH-223</strain>
    </source>
</reference>
<evidence type="ECO:0000259" key="3">
    <source>
        <dbReference type="PROSITE" id="PS50977"/>
    </source>
</evidence>
<dbReference type="SUPFAM" id="SSF46689">
    <property type="entry name" value="Homeodomain-like"/>
    <property type="match status" value="1"/>
</dbReference>
<evidence type="ECO:0000313" key="4">
    <source>
        <dbReference type="EMBL" id="MCC4307490.1"/>
    </source>
</evidence>
<organism evidence="4 5">
    <name type="scientific">Alloalcanivorax marinus</name>
    <dbReference type="NCBI Taxonomy" id="1177169"/>
    <lineage>
        <taxon>Bacteria</taxon>
        <taxon>Pseudomonadati</taxon>
        <taxon>Pseudomonadota</taxon>
        <taxon>Gammaproteobacteria</taxon>
        <taxon>Oceanospirillales</taxon>
        <taxon>Alcanivoracaceae</taxon>
        <taxon>Alloalcanivorax</taxon>
    </lineage>
</organism>
<dbReference type="AlphaFoldDB" id="A0A9Q3UJR2"/>
<dbReference type="PROSITE" id="PS50977">
    <property type="entry name" value="HTH_TETR_2"/>
    <property type="match status" value="1"/>
</dbReference>
<proteinExistence type="predicted"/>
<accession>A0A9Q3UJR2</accession>
<comment type="caution">
    <text evidence="4">The sequence shown here is derived from an EMBL/GenBank/DDBJ whole genome shotgun (WGS) entry which is preliminary data.</text>
</comment>
<dbReference type="Pfam" id="PF13972">
    <property type="entry name" value="TetR"/>
    <property type="match status" value="1"/>
</dbReference>
<dbReference type="RefSeq" id="WP_228232739.1">
    <property type="nucleotide sequence ID" value="NZ_ARXL01000003.1"/>
</dbReference>
<dbReference type="GO" id="GO:0000976">
    <property type="term" value="F:transcription cis-regulatory region binding"/>
    <property type="evidence" value="ECO:0007669"/>
    <property type="project" value="TreeGrafter"/>
</dbReference>
<dbReference type="InterPro" id="IPR001647">
    <property type="entry name" value="HTH_TetR"/>
</dbReference>
<evidence type="ECO:0000256" key="2">
    <source>
        <dbReference type="PROSITE-ProRule" id="PRU00335"/>
    </source>
</evidence>